<accession>A0ABR3IZT1</accession>
<dbReference type="EMBL" id="JASNQZ010000012">
    <property type="protein sequence ID" value="KAL0948824.1"/>
    <property type="molecule type" value="Genomic_DNA"/>
</dbReference>
<evidence type="ECO:0000313" key="2">
    <source>
        <dbReference type="Proteomes" id="UP001556367"/>
    </source>
</evidence>
<dbReference type="Proteomes" id="UP001556367">
    <property type="component" value="Unassembled WGS sequence"/>
</dbReference>
<sequence>MPQFFGQWFPKAHDPYVAKFYSASMLALLRPWRDIHLMKTHTTFAEALHNFLAGAPARTLRILENINCYHESAESAAAATDDGEGPYTGPVVQPDEAGDAILDDDGQDMAWLLQSENFSEDEILAARNMQFTPEDRLFSRNGIAIADTLKIFDVPGRPVTETCA</sequence>
<proteinExistence type="predicted"/>
<keyword evidence="2" id="KW-1185">Reference proteome</keyword>
<comment type="caution">
    <text evidence="1">The sequence shown here is derived from an EMBL/GenBank/DDBJ whole genome shotgun (WGS) entry which is preliminary data.</text>
</comment>
<organism evidence="1 2">
    <name type="scientific">Hohenbuehelia grisea</name>
    <dbReference type="NCBI Taxonomy" id="104357"/>
    <lineage>
        <taxon>Eukaryota</taxon>
        <taxon>Fungi</taxon>
        <taxon>Dikarya</taxon>
        <taxon>Basidiomycota</taxon>
        <taxon>Agaricomycotina</taxon>
        <taxon>Agaricomycetes</taxon>
        <taxon>Agaricomycetidae</taxon>
        <taxon>Agaricales</taxon>
        <taxon>Pleurotineae</taxon>
        <taxon>Pleurotaceae</taxon>
        <taxon>Hohenbuehelia</taxon>
    </lineage>
</organism>
<protein>
    <submittedName>
        <fullName evidence="1">Uncharacterized protein</fullName>
    </submittedName>
</protein>
<gene>
    <name evidence="1" type="ORF">HGRIS_008949</name>
</gene>
<evidence type="ECO:0000313" key="1">
    <source>
        <dbReference type="EMBL" id="KAL0948824.1"/>
    </source>
</evidence>
<name>A0ABR3IZT1_9AGAR</name>
<reference evidence="2" key="1">
    <citation type="submission" date="2024-06" db="EMBL/GenBank/DDBJ databases">
        <title>Multi-omics analyses provide insights into the biosynthesis of the anticancer antibiotic pleurotin in Hohenbuehelia grisea.</title>
        <authorList>
            <person name="Weaver J.A."/>
            <person name="Alberti F."/>
        </authorList>
    </citation>
    <scope>NUCLEOTIDE SEQUENCE [LARGE SCALE GENOMIC DNA]</scope>
    <source>
        <strain evidence="2">T-177</strain>
    </source>
</reference>